<keyword evidence="3" id="KW-1185">Reference proteome</keyword>
<evidence type="ECO:0000313" key="2">
    <source>
        <dbReference type="EMBL" id="GAA4488579.1"/>
    </source>
</evidence>
<dbReference type="RefSeq" id="WP_345351643.1">
    <property type="nucleotide sequence ID" value="NZ_BAABFB010000072.1"/>
</dbReference>
<feature type="transmembrane region" description="Helical" evidence="1">
    <location>
        <begin position="7"/>
        <end position="27"/>
    </location>
</feature>
<dbReference type="InterPro" id="IPR007165">
    <property type="entry name" value="Phage_holin_4_2"/>
</dbReference>
<sequence length="664" mass="69909">MHRLGSVARFVVEFAVLWLIAALALVLTDSVLSGVRLTAMPGVGPLATLPAALALALVFGLLSVTLWPLLMRAMLWAGPALLFLFSFVGNWLIMMLTVWIVPLATVERARDVLLLAVVLSVVGSGVAGAVAARRDDTYRLMLVRRSTSRMRRRGATAGDGRPGLLCIQIDGLGHGVLQRAIGDGVVPNLAGLVHDGSHVLTPWHTDWSSQTGASQLGILYGDNHNVPAFRWYDKTRNAVAVFSNPADNALREVERADRDALLTGGASRGNLFSGGADDNVLVVSRMRGARMGGGAIGYADYFVDPAGAVRTAVRLVAEVVREIVQAGRQRFADVTPRVRRGGLYPLVRAFTTVVETDVVVAAVAGDLIAGRSPVYVDLVGYDEVSHHSGIDRPETRDVLRKLDAEIGLLAAIAAQAGRRYRIVVLSDHGQSQGATFGQRYGETLDELVLRVCDGTPAAHHPHTAATMGTRGRGAEGLGYAEASLRSGAVDTRAPGSPTTPVVLASGNLGLVSFPVVPGRADTSWITEHHPGLLPALTGHPGVGFVLVAREGGGSVVIGADGTVDVTTGEVTGRDPLAAFGPGALDRVRRTDGFDNVADVMVNGRYWPDSGEVAAFEEQVGSHGGLGGPQNTPFLLYPADLPAPPTPLQGAEAVHAVLTGWRDLD</sequence>
<feature type="transmembrane region" description="Helical" evidence="1">
    <location>
        <begin position="47"/>
        <end position="69"/>
    </location>
</feature>
<protein>
    <submittedName>
        <fullName evidence="2">Phage holin family protein</fullName>
    </submittedName>
</protein>
<keyword evidence="1" id="KW-1133">Transmembrane helix</keyword>
<dbReference type="EMBL" id="BAABFB010000072">
    <property type="protein sequence ID" value="GAA4488579.1"/>
    <property type="molecule type" value="Genomic_DNA"/>
</dbReference>
<proteinExistence type="predicted"/>
<feature type="transmembrane region" description="Helical" evidence="1">
    <location>
        <begin position="113"/>
        <end position="132"/>
    </location>
</feature>
<reference evidence="3" key="1">
    <citation type="journal article" date="2019" name="Int. J. Syst. Evol. Microbiol.">
        <title>The Global Catalogue of Microorganisms (GCM) 10K type strain sequencing project: providing services to taxonomists for standard genome sequencing and annotation.</title>
        <authorList>
            <consortium name="The Broad Institute Genomics Platform"/>
            <consortium name="The Broad Institute Genome Sequencing Center for Infectious Disease"/>
            <person name="Wu L."/>
            <person name="Ma J."/>
        </authorList>
    </citation>
    <scope>NUCLEOTIDE SEQUENCE [LARGE SCALE GENOMIC DNA]</scope>
    <source>
        <strain evidence="3">JCM 32206</strain>
    </source>
</reference>
<dbReference type="InterPro" id="IPR002591">
    <property type="entry name" value="Phosphodiest/P_Trfase"/>
</dbReference>
<feature type="transmembrane region" description="Helical" evidence="1">
    <location>
        <begin position="81"/>
        <end position="101"/>
    </location>
</feature>
<keyword evidence="1" id="KW-0472">Membrane</keyword>
<accession>A0ABP8PM34</accession>
<name>A0ABP8PM34_9NOCA</name>
<dbReference type="Pfam" id="PF01663">
    <property type="entry name" value="Phosphodiest"/>
    <property type="match status" value="1"/>
</dbReference>
<comment type="caution">
    <text evidence="2">The sequence shown here is derived from an EMBL/GenBank/DDBJ whole genome shotgun (WGS) entry which is preliminary data.</text>
</comment>
<evidence type="ECO:0000313" key="3">
    <source>
        <dbReference type="Proteomes" id="UP001501183"/>
    </source>
</evidence>
<gene>
    <name evidence="2" type="ORF">GCM10023094_48690</name>
</gene>
<dbReference type="Gene3D" id="3.40.720.10">
    <property type="entry name" value="Alkaline Phosphatase, subunit A"/>
    <property type="match status" value="1"/>
</dbReference>
<dbReference type="Proteomes" id="UP001501183">
    <property type="component" value="Unassembled WGS sequence"/>
</dbReference>
<dbReference type="Pfam" id="PF04020">
    <property type="entry name" value="Phage_holin_4_2"/>
    <property type="match status" value="1"/>
</dbReference>
<dbReference type="SUPFAM" id="SSF53649">
    <property type="entry name" value="Alkaline phosphatase-like"/>
    <property type="match status" value="1"/>
</dbReference>
<organism evidence="2 3">
    <name type="scientific">Rhodococcus olei</name>
    <dbReference type="NCBI Taxonomy" id="2161675"/>
    <lineage>
        <taxon>Bacteria</taxon>
        <taxon>Bacillati</taxon>
        <taxon>Actinomycetota</taxon>
        <taxon>Actinomycetes</taxon>
        <taxon>Mycobacteriales</taxon>
        <taxon>Nocardiaceae</taxon>
        <taxon>Rhodococcus</taxon>
    </lineage>
</organism>
<keyword evidence="1" id="KW-0812">Transmembrane</keyword>
<dbReference type="InterPro" id="IPR017850">
    <property type="entry name" value="Alkaline_phosphatase_core_sf"/>
</dbReference>
<evidence type="ECO:0000256" key="1">
    <source>
        <dbReference type="SAM" id="Phobius"/>
    </source>
</evidence>